<evidence type="ECO:0000313" key="2">
    <source>
        <dbReference type="Proteomes" id="UP000053707"/>
    </source>
</evidence>
<gene>
    <name evidence="1" type="ORF">AU192_19225</name>
</gene>
<dbReference type="EMBL" id="LQIR01000034">
    <property type="protein sequence ID" value="KUI12220.1"/>
    <property type="molecule type" value="Genomic_DNA"/>
</dbReference>
<dbReference type="Pfam" id="PF12840">
    <property type="entry name" value="HTH_20"/>
    <property type="match status" value="1"/>
</dbReference>
<proteinExistence type="predicted"/>
<dbReference type="InterPro" id="IPR036390">
    <property type="entry name" value="WH_DNA-bd_sf"/>
</dbReference>
<keyword evidence="2" id="KW-1185">Reference proteome</keyword>
<dbReference type="AlphaFoldDB" id="A0A101A3A4"/>
<dbReference type="InterPro" id="IPR036388">
    <property type="entry name" value="WH-like_DNA-bd_sf"/>
</dbReference>
<organism evidence="1 2">
    <name type="scientific">Mycobacterium lehmannii</name>
    <dbReference type="NCBI Taxonomy" id="2048550"/>
    <lineage>
        <taxon>Bacteria</taxon>
        <taxon>Bacillati</taxon>
        <taxon>Actinomycetota</taxon>
        <taxon>Actinomycetes</taxon>
        <taxon>Mycobacteriales</taxon>
        <taxon>Mycobacteriaceae</taxon>
        <taxon>Mycobacterium</taxon>
    </lineage>
</organism>
<comment type="caution">
    <text evidence="1">The sequence shown here is derived from an EMBL/GenBank/DDBJ whole genome shotgun (WGS) entry which is preliminary data.</text>
</comment>
<sequence>MSGRREDVFALLRTADAALSIAEIAERLDIHPNTARFHLDALMQSGRVQAGEADRTKPGRPPLMFRAVVGMDPGGPRDYRTLAAVLADALARRPQPERQAVAAGRAWARHVAEPGRTRSRRQAVDQLTNLLSDLGFAPEKRSSTTGLDEIGLRNCPFLEVAGERRDVVCPVHLGLMQGALEVWDAPFTVDELTPFAEPDLCVAHLASTTAASS</sequence>
<accession>A0A101A3A4</accession>
<dbReference type="RefSeq" id="WP_064398227.1">
    <property type="nucleotide sequence ID" value="NZ_LQIR01000034.1"/>
</dbReference>
<name>A0A101A3A4_9MYCO</name>
<reference evidence="1 2" key="1">
    <citation type="submission" date="2016-01" db="EMBL/GenBank/DDBJ databases">
        <authorList>
            <consortium name="TB Trials Study Group"/>
            <person name="Sutton G."/>
            <person name="Brinkac L."/>
            <person name="Sanka R."/>
            <person name="Adams M."/>
            <person name="Lau E.L."/>
            <person name="Macaden R."/>
            <person name="Grewal H.M.S."/>
        </authorList>
    </citation>
    <scope>NUCLEOTIDE SEQUENCE [LARGE SCALE GENOMIC DNA]</scope>
    <source>
        <strain evidence="1 2">IS-1744</strain>
    </source>
</reference>
<protein>
    <submittedName>
        <fullName evidence="1">Transcriptional regulator</fullName>
    </submittedName>
</protein>
<dbReference type="SUPFAM" id="SSF46785">
    <property type="entry name" value="Winged helix' DNA-binding domain"/>
    <property type="match status" value="1"/>
</dbReference>
<dbReference type="Gene3D" id="1.10.10.10">
    <property type="entry name" value="Winged helix-like DNA-binding domain superfamily/Winged helix DNA-binding domain"/>
    <property type="match status" value="1"/>
</dbReference>
<dbReference type="Proteomes" id="UP000053707">
    <property type="component" value="Unassembled WGS sequence"/>
</dbReference>
<evidence type="ECO:0000313" key="1">
    <source>
        <dbReference type="EMBL" id="KUI12220.1"/>
    </source>
</evidence>